<dbReference type="InterPro" id="IPR006164">
    <property type="entry name" value="DNA_bd_Ku70/Ku80"/>
</dbReference>
<evidence type="ECO:0000256" key="3">
    <source>
        <dbReference type="SAM" id="MobiDB-lite"/>
    </source>
</evidence>
<feature type="region of interest" description="Disordered" evidence="3">
    <location>
        <begin position="232"/>
        <end position="251"/>
    </location>
</feature>
<keyword evidence="6" id="KW-1185">Reference proteome</keyword>
<protein>
    <recommendedName>
        <fullName evidence="2">Non-homologous end joining protein Ku</fullName>
    </recommendedName>
</protein>
<dbReference type="PANTHER" id="PTHR41251:SF1">
    <property type="entry name" value="NON-HOMOLOGOUS END JOINING PROTEIN KU"/>
    <property type="match status" value="1"/>
</dbReference>
<feature type="region of interest" description="Disordered" evidence="3">
    <location>
        <begin position="261"/>
        <end position="299"/>
    </location>
</feature>
<comment type="subunit">
    <text evidence="2">Homodimer. Interacts with LigD.</text>
</comment>
<dbReference type="RefSeq" id="WP_171092063.1">
    <property type="nucleotide sequence ID" value="NZ_CP053069.1"/>
</dbReference>
<dbReference type="HAMAP" id="MF_01875">
    <property type="entry name" value="Prokaryotic_Ku"/>
    <property type="match status" value="1"/>
</dbReference>
<dbReference type="Gene3D" id="2.40.290.10">
    <property type="match status" value="1"/>
</dbReference>
<dbReference type="Pfam" id="PF02735">
    <property type="entry name" value="Ku"/>
    <property type="match status" value="1"/>
</dbReference>
<comment type="similarity">
    <text evidence="2">Belongs to the prokaryotic Ku family.</text>
</comment>
<evidence type="ECO:0000259" key="4">
    <source>
        <dbReference type="SMART" id="SM00559"/>
    </source>
</evidence>
<keyword evidence="2" id="KW-0227">DNA damage</keyword>
<dbReference type="CDD" id="cd00789">
    <property type="entry name" value="KU_like"/>
    <property type="match status" value="1"/>
</dbReference>
<dbReference type="InterPro" id="IPR016194">
    <property type="entry name" value="SPOC-like_C_dom_sf"/>
</dbReference>
<evidence type="ECO:0000313" key="5">
    <source>
        <dbReference type="EMBL" id="QJR11054.1"/>
    </source>
</evidence>
<accession>A0A6M4GX23</accession>
<dbReference type="NCBIfam" id="TIGR02772">
    <property type="entry name" value="Ku_bact"/>
    <property type="match status" value="1"/>
</dbReference>
<dbReference type="SUPFAM" id="SSF100939">
    <property type="entry name" value="SPOC domain-like"/>
    <property type="match status" value="1"/>
</dbReference>
<reference evidence="5 6" key="1">
    <citation type="submission" date="2020-04" db="EMBL/GenBank/DDBJ databases">
        <title>Usitatibacter rugosus gen. nov., sp. nov. and Usitatibacter palustris sp. nov., novel members of Usitatibacteraceae fam. nov. within the order Nitrosomonadales isolated from soil.</title>
        <authorList>
            <person name="Huber K.J."/>
            <person name="Neumann-Schaal M."/>
            <person name="Geppert A."/>
            <person name="Luckner M."/>
            <person name="Wanner G."/>
            <person name="Overmann J."/>
        </authorList>
    </citation>
    <scope>NUCLEOTIDE SEQUENCE [LARGE SCALE GENOMIC DNA]</scope>
    <source>
        <strain evidence="5 6">0125_3</strain>
    </source>
</reference>
<dbReference type="PIRSF" id="PIRSF006493">
    <property type="entry name" value="Prok_Ku"/>
    <property type="match status" value="1"/>
</dbReference>
<dbReference type="Proteomes" id="UP000501534">
    <property type="component" value="Chromosome"/>
</dbReference>
<feature type="domain" description="Ku" evidence="4">
    <location>
        <begin position="53"/>
        <end position="181"/>
    </location>
</feature>
<keyword evidence="1 2" id="KW-0238">DNA-binding</keyword>
<proteinExistence type="inferred from homology"/>
<feature type="compositionally biased region" description="Basic and acidic residues" evidence="3">
    <location>
        <begin position="232"/>
        <end position="247"/>
    </location>
</feature>
<dbReference type="PANTHER" id="PTHR41251">
    <property type="entry name" value="NON-HOMOLOGOUS END JOINING PROTEIN KU"/>
    <property type="match status" value="1"/>
</dbReference>
<dbReference type="InterPro" id="IPR009187">
    <property type="entry name" value="Prok_Ku"/>
</dbReference>
<evidence type="ECO:0000256" key="2">
    <source>
        <dbReference type="HAMAP-Rule" id="MF_01875"/>
    </source>
</evidence>
<name>A0A6M4GX23_9PROT</name>
<evidence type="ECO:0000313" key="6">
    <source>
        <dbReference type="Proteomes" id="UP000501534"/>
    </source>
</evidence>
<dbReference type="AlphaFoldDB" id="A0A6M4GX23"/>
<sequence>MPRPLWKGAISFGLVNVPVAIYPAASRDGISFDWLDKRDMAPVGYKRVNKETGKEVPKEQIVKGLEYEDGHYVVLSDAEIKSANTKATQTIDIVAFVDAECISPLYFDSPYYVAPGPRGDKVYALLRETMRKEGKVGVAYVVLQTKQHLAAVLVQGNHLVMMTLRWASEMRDAKAIDVPPASLKSSGVRDNEIKMATQLLKDMSEKWEPGQYHDKFHDDIMALVKKKVAAGKTEEVMKPEKEAEEKPSNVIDLTELLKQSLAKKGDKGRKAPAASVRKTPARKAAARKPAASQARRRAA</sequence>
<dbReference type="EMBL" id="CP053069">
    <property type="protein sequence ID" value="QJR11054.1"/>
    <property type="molecule type" value="Genomic_DNA"/>
</dbReference>
<organism evidence="5 6">
    <name type="scientific">Usitatibacter rugosus</name>
    <dbReference type="NCBI Taxonomy" id="2732067"/>
    <lineage>
        <taxon>Bacteria</taxon>
        <taxon>Pseudomonadati</taxon>
        <taxon>Pseudomonadota</taxon>
        <taxon>Betaproteobacteria</taxon>
        <taxon>Nitrosomonadales</taxon>
        <taxon>Usitatibacteraceae</taxon>
        <taxon>Usitatibacter</taxon>
    </lineage>
</organism>
<keyword evidence="2" id="KW-0234">DNA repair</keyword>
<dbReference type="GO" id="GO:0006310">
    <property type="term" value="P:DNA recombination"/>
    <property type="evidence" value="ECO:0007669"/>
    <property type="project" value="UniProtKB-KW"/>
</dbReference>
<dbReference type="GO" id="GO:0006303">
    <property type="term" value="P:double-strand break repair via nonhomologous end joining"/>
    <property type="evidence" value="ECO:0007669"/>
    <property type="project" value="UniProtKB-UniRule"/>
</dbReference>
<comment type="function">
    <text evidence="2">With LigD forms a non-homologous end joining (NHEJ) DNA repair enzyme, which repairs dsDNA breaks with reduced fidelity. Binds linear dsDNA with 5'- and 3'- overhangs but not closed circular dsDNA nor ssDNA. Recruits and stimulates the ligase activity of LigD.</text>
</comment>
<dbReference type="SMART" id="SM00559">
    <property type="entry name" value="Ku78"/>
    <property type="match status" value="1"/>
</dbReference>
<keyword evidence="2" id="KW-0233">DNA recombination</keyword>
<dbReference type="KEGG" id="uru:DSM104443_02125"/>
<dbReference type="GO" id="GO:0003690">
    <property type="term" value="F:double-stranded DNA binding"/>
    <property type="evidence" value="ECO:0007669"/>
    <property type="project" value="UniProtKB-UniRule"/>
</dbReference>
<evidence type="ECO:0000256" key="1">
    <source>
        <dbReference type="ARBA" id="ARBA00023125"/>
    </source>
</evidence>
<gene>
    <name evidence="5" type="primary">ku_1</name>
    <name evidence="2" type="synonym">ku</name>
    <name evidence="5" type="ORF">DSM104443_02125</name>
</gene>